<accession>A0ABQ6HS10</accession>
<dbReference type="InterPro" id="IPR050138">
    <property type="entry name" value="DHOase/Allantoinase_Hydrolase"/>
</dbReference>
<name>A0ABQ6HS10_9MICO</name>
<dbReference type="Proteomes" id="UP001157109">
    <property type="component" value="Unassembled WGS sequence"/>
</dbReference>
<dbReference type="SUPFAM" id="SSF51556">
    <property type="entry name" value="Metallo-dependent hydrolases"/>
    <property type="match status" value="1"/>
</dbReference>
<evidence type="ECO:0000313" key="2">
    <source>
        <dbReference type="EMBL" id="GMA21171.1"/>
    </source>
</evidence>
<gene>
    <name evidence="2" type="ORF">GCM10025862_31920</name>
</gene>
<feature type="domain" description="Amidohydrolase-related" evidence="1">
    <location>
        <begin position="65"/>
        <end position="443"/>
    </location>
</feature>
<dbReference type="EMBL" id="BSUJ01000001">
    <property type="protein sequence ID" value="GMA21171.1"/>
    <property type="molecule type" value="Genomic_DNA"/>
</dbReference>
<comment type="caution">
    <text evidence="2">The sequence shown here is derived from an EMBL/GenBank/DDBJ whole genome shotgun (WGS) entry which is preliminary data.</text>
</comment>
<dbReference type="PANTHER" id="PTHR43668:SF2">
    <property type="entry name" value="ALLANTOINASE"/>
    <property type="match status" value="1"/>
</dbReference>
<dbReference type="Gene3D" id="2.30.40.10">
    <property type="entry name" value="Urease, subunit C, domain 1"/>
    <property type="match status" value="1"/>
</dbReference>
<dbReference type="InterPro" id="IPR006680">
    <property type="entry name" value="Amidohydro-rel"/>
</dbReference>
<dbReference type="InterPro" id="IPR032466">
    <property type="entry name" value="Metal_Hydrolase"/>
</dbReference>
<dbReference type="Pfam" id="PF01979">
    <property type="entry name" value="Amidohydro_1"/>
    <property type="match status" value="1"/>
</dbReference>
<dbReference type="InterPro" id="IPR011059">
    <property type="entry name" value="Metal-dep_hydrolase_composite"/>
</dbReference>
<dbReference type="Gene3D" id="3.20.20.140">
    <property type="entry name" value="Metal-dependent hydrolases"/>
    <property type="match status" value="1"/>
</dbReference>
<protein>
    <submittedName>
        <fullName evidence="2">Allantoinase</fullName>
    </submittedName>
</protein>
<dbReference type="PANTHER" id="PTHR43668">
    <property type="entry name" value="ALLANTOINASE"/>
    <property type="match status" value="1"/>
</dbReference>
<proteinExistence type="predicted"/>
<dbReference type="RefSeq" id="WP_284284813.1">
    <property type="nucleotide sequence ID" value="NZ_BSUJ01000001.1"/>
</dbReference>
<sequence>MEHRSDTPHAQQLILGRIRAQGGGYARGQVWIEGERIAAVVDGEPDPAVLAGQGGAQVLDVGEALVLPGAVDAHVHSLSHAGEGVVASTSAAAGGGVTTIVEMPFDGPGPINSLDRLRAKQDLVTDEAVVDVALLGTLEPGGGWRRAGGLVDEGVVGFKVSLFLTDPFRFPRIDDLELISVMREVAETGSTLCTHAENNEIIKGLLAEATPQRSTDPLTHTRTRPPVSETLGVLTALEVAATQGASLHVCHLSLPRSVDLVRWYQSQGADVTLEVCPHYLAFTEDDMLTQRGRLKINPPLRTAADREGLWERVEAGAVSVISSDHAPWPTELKDHDVVLDNHSGVPGVETLVPVTLGHAWRRGPAAFDAAVAALTEGPARRYGIDHRKGSLVPGKDADVIVFDPSSDAAIDERTLHSNAGWSPYHGHRPGGAVTHTLSRGRLVWSAAAGLVGRPGDGRIVTRSGR</sequence>
<dbReference type="SUPFAM" id="SSF51338">
    <property type="entry name" value="Composite domain of metallo-dependent hydrolases"/>
    <property type="match status" value="2"/>
</dbReference>
<reference evidence="3" key="1">
    <citation type="journal article" date="2019" name="Int. J. Syst. Evol. Microbiol.">
        <title>The Global Catalogue of Microorganisms (GCM) 10K type strain sequencing project: providing services to taxonomists for standard genome sequencing and annotation.</title>
        <authorList>
            <consortium name="The Broad Institute Genomics Platform"/>
            <consortium name="The Broad Institute Genome Sequencing Center for Infectious Disease"/>
            <person name="Wu L."/>
            <person name="Ma J."/>
        </authorList>
    </citation>
    <scope>NUCLEOTIDE SEQUENCE [LARGE SCALE GENOMIC DNA]</scope>
    <source>
        <strain evidence="3">NBRC 105830</strain>
    </source>
</reference>
<evidence type="ECO:0000259" key="1">
    <source>
        <dbReference type="Pfam" id="PF01979"/>
    </source>
</evidence>
<organism evidence="2 3">
    <name type="scientific">Arsenicicoccus piscis</name>
    <dbReference type="NCBI Taxonomy" id="673954"/>
    <lineage>
        <taxon>Bacteria</taxon>
        <taxon>Bacillati</taxon>
        <taxon>Actinomycetota</taxon>
        <taxon>Actinomycetes</taxon>
        <taxon>Micrococcales</taxon>
        <taxon>Intrasporangiaceae</taxon>
        <taxon>Arsenicicoccus</taxon>
    </lineage>
</organism>
<evidence type="ECO:0000313" key="3">
    <source>
        <dbReference type="Proteomes" id="UP001157109"/>
    </source>
</evidence>
<keyword evidence="3" id="KW-1185">Reference proteome</keyword>